<protein>
    <submittedName>
        <fullName evidence="4">Lytic murein transglycosylase</fullName>
    </submittedName>
</protein>
<sequence>MRKFAIVGALLVLSACAAAPNPAPLPPSGPIPVADRYAFTKLDQKTCPTEAKSFADWVERYEAFAYKGGQPKELIADAFENVKENPSITVKQSKQPEFVTPVWTYLSKAVSDDRVARGQQQYALNRAVVDATARQYGVDSGTLMGIWGIETDFGRNFGDVNVFEALSNLGYGAKRTDFACSEMTAALTIANRDRIPVSKMIGSWAGAMGHSQFLPSNYLQLAVDADRSGAPDLWTSMPDVFASTANHLTKAGGGWLTGVPAFVEVKLPLGFPYQQAELDLEQPVAHWRQLGVKTVGGMPLPELPGGTAIIVLAGWKGPAFLITKNFKAILRYNNSTSYALSVAYLGQRILGGPGVQAAWPTSEPALNLAEREEIQTRLAAQGYDVGKVDGVLGLKTRKAVRLFQAKIAVPQDGYANKALLLALRSQPSV</sequence>
<dbReference type="InterPro" id="IPR023346">
    <property type="entry name" value="Lysozyme-like_dom_sf"/>
</dbReference>
<dbReference type="SUPFAM" id="SSF53955">
    <property type="entry name" value="Lysozyme-like"/>
    <property type="match status" value="1"/>
</dbReference>
<comment type="caution">
    <text evidence="4">The sequence shown here is derived from an EMBL/GenBank/DDBJ whole genome shotgun (WGS) entry which is preliminary data.</text>
</comment>
<dbReference type="NCBIfam" id="TIGR02283">
    <property type="entry name" value="MltB_2"/>
    <property type="match status" value="1"/>
</dbReference>
<dbReference type="InterPro" id="IPR011970">
    <property type="entry name" value="MltB_2"/>
</dbReference>
<dbReference type="InterPro" id="IPR031304">
    <property type="entry name" value="SLT_2"/>
</dbReference>
<dbReference type="SUPFAM" id="SSF47090">
    <property type="entry name" value="PGBD-like"/>
    <property type="match status" value="1"/>
</dbReference>
<organism evidence="4 5">
    <name type="scientific">Dongia sedimenti</name>
    <dbReference type="NCBI Taxonomy" id="3064282"/>
    <lineage>
        <taxon>Bacteria</taxon>
        <taxon>Pseudomonadati</taxon>
        <taxon>Pseudomonadota</taxon>
        <taxon>Alphaproteobacteria</taxon>
        <taxon>Rhodospirillales</taxon>
        <taxon>Dongiaceae</taxon>
        <taxon>Dongia</taxon>
    </lineage>
</organism>
<dbReference type="InterPro" id="IPR036365">
    <property type="entry name" value="PGBD-like_sf"/>
</dbReference>
<evidence type="ECO:0000313" key="5">
    <source>
        <dbReference type="Proteomes" id="UP001230156"/>
    </source>
</evidence>
<proteinExistence type="predicted"/>
<accession>A0ABU0YGY1</accession>
<dbReference type="InterPro" id="IPR002477">
    <property type="entry name" value="Peptidoglycan-bd-like"/>
</dbReference>
<dbReference type="Pfam" id="PF01471">
    <property type="entry name" value="PG_binding_1"/>
    <property type="match status" value="1"/>
</dbReference>
<dbReference type="PROSITE" id="PS51257">
    <property type="entry name" value="PROKAR_LIPOPROTEIN"/>
    <property type="match status" value="1"/>
</dbReference>
<feature type="domain" description="Peptidoglycan binding-like" evidence="2">
    <location>
        <begin position="369"/>
        <end position="423"/>
    </location>
</feature>
<keyword evidence="1" id="KW-0732">Signal</keyword>
<evidence type="ECO:0000313" key="4">
    <source>
        <dbReference type="EMBL" id="MDQ7246296.1"/>
    </source>
</evidence>
<dbReference type="Gene3D" id="1.10.101.10">
    <property type="entry name" value="PGBD-like superfamily/PGBD"/>
    <property type="match status" value="1"/>
</dbReference>
<name>A0ABU0YGY1_9PROT</name>
<dbReference type="Pfam" id="PF13406">
    <property type="entry name" value="SLT_2"/>
    <property type="match status" value="1"/>
</dbReference>
<keyword evidence="5" id="KW-1185">Reference proteome</keyword>
<evidence type="ECO:0000259" key="3">
    <source>
        <dbReference type="Pfam" id="PF13406"/>
    </source>
</evidence>
<evidence type="ECO:0000256" key="1">
    <source>
        <dbReference type="SAM" id="SignalP"/>
    </source>
</evidence>
<dbReference type="Proteomes" id="UP001230156">
    <property type="component" value="Unassembled WGS sequence"/>
</dbReference>
<dbReference type="PANTHER" id="PTHR30163">
    <property type="entry name" value="MEMBRANE-BOUND LYTIC MUREIN TRANSGLYCOSYLASE B"/>
    <property type="match status" value="1"/>
</dbReference>
<reference evidence="5" key="1">
    <citation type="submission" date="2023-08" db="EMBL/GenBank/DDBJ databases">
        <title>Rhodospirillaceae gen. nov., a novel taxon isolated from the Yangtze River Yuezi River estuary sludge.</title>
        <authorList>
            <person name="Ruan L."/>
        </authorList>
    </citation>
    <scope>NUCLEOTIDE SEQUENCE [LARGE SCALE GENOMIC DNA]</scope>
    <source>
        <strain evidence="5">R-7</strain>
    </source>
</reference>
<dbReference type="RefSeq" id="WP_379953674.1">
    <property type="nucleotide sequence ID" value="NZ_JAUYVI010000001.1"/>
</dbReference>
<dbReference type="Gene3D" id="1.10.8.350">
    <property type="entry name" value="Bacterial muramidase"/>
    <property type="match status" value="1"/>
</dbReference>
<feature type="domain" description="Transglycosylase SLT" evidence="3">
    <location>
        <begin position="53"/>
        <end position="347"/>
    </location>
</feature>
<feature type="chain" id="PRO_5046117198" evidence="1">
    <location>
        <begin position="20"/>
        <end position="429"/>
    </location>
</feature>
<dbReference type="InterPro" id="IPR043426">
    <property type="entry name" value="MltB-like"/>
</dbReference>
<evidence type="ECO:0000259" key="2">
    <source>
        <dbReference type="Pfam" id="PF01471"/>
    </source>
</evidence>
<gene>
    <name evidence="4" type="ORF">Q8A70_01400</name>
</gene>
<feature type="signal peptide" evidence="1">
    <location>
        <begin position="1"/>
        <end position="19"/>
    </location>
</feature>
<dbReference type="InterPro" id="IPR036366">
    <property type="entry name" value="PGBDSf"/>
</dbReference>
<dbReference type="EMBL" id="JAUYVI010000001">
    <property type="protein sequence ID" value="MDQ7246296.1"/>
    <property type="molecule type" value="Genomic_DNA"/>
</dbReference>
<dbReference type="Gene3D" id="1.10.530.10">
    <property type="match status" value="1"/>
</dbReference>
<dbReference type="PANTHER" id="PTHR30163:SF9">
    <property type="entry name" value="MEMBRANE-BOUND LYTIC MUREIN TRANSGLYCOSYLASE B"/>
    <property type="match status" value="1"/>
</dbReference>